<evidence type="ECO:0000313" key="7">
    <source>
        <dbReference type="EMBL" id="CAH0595186.1"/>
    </source>
</evidence>
<evidence type="ECO:0000256" key="4">
    <source>
        <dbReference type="ARBA" id="ARBA00023140"/>
    </source>
</evidence>
<dbReference type="InterPro" id="IPR020845">
    <property type="entry name" value="AMP-binding_CS"/>
</dbReference>
<protein>
    <recommendedName>
        <fullName evidence="9">Luciferase</fullName>
    </recommendedName>
</protein>
<dbReference type="OrthoDB" id="10253869at2759"/>
<organism evidence="7 8">
    <name type="scientific">Chrysodeixis includens</name>
    <name type="common">Soybean looper</name>
    <name type="synonym">Pseudoplusia includens</name>
    <dbReference type="NCBI Taxonomy" id="689277"/>
    <lineage>
        <taxon>Eukaryota</taxon>
        <taxon>Metazoa</taxon>
        <taxon>Ecdysozoa</taxon>
        <taxon>Arthropoda</taxon>
        <taxon>Hexapoda</taxon>
        <taxon>Insecta</taxon>
        <taxon>Pterygota</taxon>
        <taxon>Neoptera</taxon>
        <taxon>Endopterygota</taxon>
        <taxon>Lepidoptera</taxon>
        <taxon>Glossata</taxon>
        <taxon>Ditrysia</taxon>
        <taxon>Noctuoidea</taxon>
        <taxon>Noctuidae</taxon>
        <taxon>Plusiinae</taxon>
        <taxon>Chrysodeixis</taxon>
    </lineage>
</organism>
<keyword evidence="8" id="KW-1185">Reference proteome</keyword>
<evidence type="ECO:0008006" key="9">
    <source>
        <dbReference type="Google" id="ProtNLM"/>
    </source>
</evidence>
<dbReference type="GO" id="GO:0016405">
    <property type="term" value="F:CoA-ligase activity"/>
    <property type="evidence" value="ECO:0007669"/>
    <property type="project" value="TreeGrafter"/>
</dbReference>
<dbReference type="SUPFAM" id="SSF56801">
    <property type="entry name" value="Acetyl-CoA synthetase-like"/>
    <property type="match status" value="1"/>
</dbReference>
<dbReference type="EMBL" id="LR824024">
    <property type="protein sequence ID" value="CAH0595186.1"/>
    <property type="molecule type" value="Genomic_DNA"/>
</dbReference>
<dbReference type="GO" id="GO:0005777">
    <property type="term" value="C:peroxisome"/>
    <property type="evidence" value="ECO:0007669"/>
    <property type="project" value="UniProtKB-SubCell"/>
</dbReference>
<dbReference type="Pfam" id="PF00501">
    <property type="entry name" value="AMP-binding"/>
    <property type="match status" value="1"/>
</dbReference>
<dbReference type="PANTHER" id="PTHR24096">
    <property type="entry name" value="LONG-CHAIN-FATTY-ACID--COA LIGASE"/>
    <property type="match status" value="1"/>
</dbReference>
<evidence type="ECO:0000259" key="5">
    <source>
        <dbReference type="Pfam" id="PF00501"/>
    </source>
</evidence>
<dbReference type="InterPro" id="IPR042099">
    <property type="entry name" value="ANL_N_sf"/>
</dbReference>
<gene>
    <name evidence="7" type="ORF">CINC_LOCUS6591</name>
</gene>
<evidence type="ECO:0000256" key="3">
    <source>
        <dbReference type="ARBA" id="ARBA00022598"/>
    </source>
</evidence>
<keyword evidence="4" id="KW-0576">Peroxisome</keyword>
<dbReference type="Pfam" id="PF13193">
    <property type="entry name" value="AMP-binding_C"/>
    <property type="match status" value="1"/>
</dbReference>
<feature type="domain" description="AMP-dependent synthetase/ligase" evidence="5">
    <location>
        <begin position="18"/>
        <end position="375"/>
    </location>
</feature>
<accession>A0A9P0BN79</accession>
<dbReference type="AlphaFoldDB" id="A0A9P0BN79"/>
<comment type="subcellular location">
    <subcellularLocation>
        <location evidence="1">Peroxisome</location>
    </subcellularLocation>
</comment>
<dbReference type="PANTHER" id="PTHR24096:SF149">
    <property type="entry name" value="AMP-BINDING DOMAIN-CONTAINING PROTEIN-RELATED"/>
    <property type="match status" value="1"/>
</dbReference>
<proteinExistence type="inferred from homology"/>
<dbReference type="InterPro" id="IPR025110">
    <property type="entry name" value="AMP-bd_C"/>
</dbReference>
<reference evidence="7" key="1">
    <citation type="submission" date="2021-12" db="EMBL/GenBank/DDBJ databases">
        <authorList>
            <person name="King R."/>
        </authorList>
    </citation>
    <scope>NUCLEOTIDE SEQUENCE</scope>
</reference>
<keyword evidence="3" id="KW-0436">Ligase</keyword>
<evidence type="ECO:0000259" key="6">
    <source>
        <dbReference type="Pfam" id="PF13193"/>
    </source>
</evidence>
<dbReference type="Proteomes" id="UP001154114">
    <property type="component" value="Chromosome 21"/>
</dbReference>
<dbReference type="InterPro" id="IPR045851">
    <property type="entry name" value="AMP-bd_C_sf"/>
</dbReference>
<sequence length="517" mass="58356">MTECRNDRHLGHLLIEKLRERPGEICQIDAGTGESETNASVLSRAVRLARGLRQLGLKPGDVLALQGTNHLDLLIPFYAALFNGLTLVGVDPAYDYEETKYAMMVAKPAVVFTDSELVREAITKLDLDTKIITFKEGEHSMRSFMEEYDNGNESDAEFRVAEYDVEKIPIWLITTSGSTGFPKLTTNPHPQWMKRITEHGFDPTRLEEYRIGISLTPVQWISAYHASVGMPLFNYTILRSSAPPTTEHFIDIINTYKPKRGLFIPYLIDNALNHERYCDFTCFDNIALGGIKVNPDIITQLRQRIRSDAQAYSLYGATEPSGLLSVADHDTPLNSIGKPVLHEFKLVDLESGAEITEPHKEGELWVKGPMCRGYYRNPEQTAAAFVDGWYKTGDLVYRDEDNYYYYIERIGQLIKNGSYFISPWDLKDIIEAHPDVLEAYVTGVPSLKTGDHPIACVVRRPGHHVTAQEIKDFVAGKVRRHERLGGGVIFMEELPRTSTGKYAMTKLKQIALMGHPE</sequence>
<name>A0A9P0BN79_CHRIL</name>
<dbReference type="InterPro" id="IPR000873">
    <property type="entry name" value="AMP-dep_synth/lig_dom"/>
</dbReference>
<evidence type="ECO:0000313" key="8">
    <source>
        <dbReference type="Proteomes" id="UP001154114"/>
    </source>
</evidence>
<evidence type="ECO:0000256" key="2">
    <source>
        <dbReference type="ARBA" id="ARBA00006432"/>
    </source>
</evidence>
<dbReference type="PROSITE" id="PS00455">
    <property type="entry name" value="AMP_BINDING"/>
    <property type="match status" value="1"/>
</dbReference>
<comment type="similarity">
    <text evidence="2">Belongs to the ATP-dependent AMP-binding enzyme family.</text>
</comment>
<feature type="domain" description="AMP-binding enzyme C-terminal" evidence="6">
    <location>
        <begin position="429"/>
        <end position="501"/>
    </location>
</feature>
<dbReference type="Gene3D" id="3.30.300.30">
    <property type="match status" value="1"/>
</dbReference>
<dbReference type="Gene3D" id="3.40.50.12780">
    <property type="entry name" value="N-terminal domain of ligase-like"/>
    <property type="match status" value="1"/>
</dbReference>
<evidence type="ECO:0000256" key="1">
    <source>
        <dbReference type="ARBA" id="ARBA00004275"/>
    </source>
</evidence>